<keyword evidence="5" id="KW-0804">Transcription</keyword>
<keyword evidence="6" id="KW-0539">Nucleus</keyword>
<dbReference type="GeneID" id="39603524"/>
<dbReference type="STRING" id="264951.A0A443HKV9"/>
<dbReference type="AlphaFoldDB" id="A0A443HKV9"/>
<keyword evidence="3" id="KW-0805">Transcription regulation</keyword>
<evidence type="ECO:0000313" key="11">
    <source>
        <dbReference type="Proteomes" id="UP000283841"/>
    </source>
</evidence>
<dbReference type="Gene3D" id="4.10.240.10">
    <property type="entry name" value="Zn(2)-C6 fungal-type DNA-binding domain"/>
    <property type="match status" value="1"/>
</dbReference>
<sequence length="913" mass="101881">MEMASRKPNMRRSCHFCRSRKIRCSGESICTACRERNIECVYDLEASKGRPRGSSTRSTTGPALPRLMDGGYVSPSGSLLMSDDLSSRPGSRSGSPKDCFLLDDPPRSDMDMTNSIAAELEIMFKENFGTECDAPKTNTYQERFSAFNAKVKGTERSASTETLSPRSTPLSPLNYRGLLSLLTQDLVETLVTKFGGLGCQPFFAEEGRFFTAGMAQDCTPAMFPPEPTGPNPLSEYDSHRTTQLIDVWFAMHPLSVMISKTLFLRAYRSNTHDEILLATMLADAHFASGDDTSRARGERLFDWASTRLRARTVQQADLSTAQALMLLGWHHTCLGKVRRAICYIGYAGRVTTKLKNRLLETPQKGLSRINGIDVGEVEEEMIGNIWWMTFSLTLWSFIQMDMPFSDLLPATTLSVFPPMDETWSVLIKLDKAADNLSTLRQQSATIREVWLLSHITSTAGHLYAIYPRSQEAMTVPQSVSWQATLVQRLRGLHTRQTGIATLCADARDVLLHVVSLVKSKVDDPLSQALMLTVYHTMLIHLLFPHSYQERAEIEVSETLMDDFTMSAKALLSVFPVREEMHKVASPVVAGSPCPFPHSYVLGLDACGRALDYFCTRFQEGTEAEIKILSENLSELLHLAQSMHALFKNDDVLLQDRRWRAVKKQLKSVRKRVEEFHRPGHSRTASVDSYATTTDESLVHTLSTGATSAASPTTTPLHAGFGSSVDLNNLSPLMFDNPMMPMSGSLPLSDDVPFLEEDVMSVPLNATLNDPAHSHDLWLGFTSGSTTSAADPSFYTSAFVDDFSSGIKRRNMSYSTVDNSAHMDALHNDPTFAPSSGSGSGLGFVLGLLFSLVLVWVQLKLGYAHCNSFHHYHHHEYYVVCLFSESCTIQRLNWTLLSYHRLHRSYPYRLYDMK</sequence>
<dbReference type="EMBL" id="RCNU01000013">
    <property type="protein sequence ID" value="RWQ92447.1"/>
    <property type="molecule type" value="Genomic_DNA"/>
</dbReference>
<organism evidence="10 11">
    <name type="scientific">Byssochlamys spectabilis</name>
    <name type="common">Paecilomyces variotii</name>
    <dbReference type="NCBI Taxonomy" id="264951"/>
    <lineage>
        <taxon>Eukaryota</taxon>
        <taxon>Fungi</taxon>
        <taxon>Dikarya</taxon>
        <taxon>Ascomycota</taxon>
        <taxon>Pezizomycotina</taxon>
        <taxon>Eurotiomycetes</taxon>
        <taxon>Eurotiomycetidae</taxon>
        <taxon>Eurotiales</taxon>
        <taxon>Thermoascaceae</taxon>
        <taxon>Paecilomyces</taxon>
    </lineage>
</organism>
<keyword evidence="8" id="KW-0812">Transmembrane</keyword>
<keyword evidence="8" id="KW-0472">Membrane</keyword>
<evidence type="ECO:0000256" key="4">
    <source>
        <dbReference type="ARBA" id="ARBA00023125"/>
    </source>
</evidence>
<dbReference type="InterPro" id="IPR001138">
    <property type="entry name" value="Zn2Cys6_DnaBD"/>
</dbReference>
<keyword evidence="2" id="KW-0479">Metal-binding</keyword>
<keyword evidence="8" id="KW-1133">Transmembrane helix</keyword>
<name>A0A443HKV9_BYSSP</name>
<dbReference type="InterPro" id="IPR007219">
    <property type="entry name" value="XnlR_reg_dom"/>
</dbReference>
<feature type="domain" description="Zn(2)-C6 fungal-type" evidence="9">
    <location>
        <begin position="13"/>
        <end position="42"/>
    </location>
</feature>
<evidence type="ECO:0000256" key="6">
    <source>
        <dbReference type="ARBA" id="ARBA00023242"/>
    </source>
</evidence>
<evidence type="ECO:0000256" key="5">
    <source>
        <dbReference type="ARBA" id="ARBA00023163"/>
    </source>
</evidence>
<comment type="subcellular location">
    <subcellularLocation>
        <location evidence="1">Nucleus</location>
    </subcellularLocation>
</comment>
<dbReference type="Pfam" id="PF00172">
    <property type="entry name" value="Zn_clus"/>
    <property type="match status" value="1"/>
</dbReference>
<evidence type="ECO:0000256" key="8">
    <source>
        <dbReference type="SAM" id="Phobius"/>
    </source>
</evidence>
<comment type="caution">
    <text evidence="10">The sequence shown here is derived from an EMBL/GenBank/DDBJ whole genome shotgun (WGS) entry which is preliminary data.</text>
</comment>
<keyword evidence="4" id="KW-0238">DNA-binding</keyword>
<evidence type="ECO:0000256" key="7">
    <source>
        <dbReference type="SAM" id="MobiDB-lite"/>
    </source>
</evidence>
<evidence type="ECO:0000256" key="3">
    <source>
        <dbReference type="ARBA" id="ARBA00023015"/>
    </source>
</evidence>
<keyword evidence="11" id="KW-1185">Reference proteome</keyword>
<accession>A0A443HKV9</accession>
<dbReference type="Pfam" id="PF04082">
    <property type="entry name" value="Fungal_trans"/>
    <property type="match status" value="1"/>
</dbReference>
<dbReference type="CDD" id="cd00067">
    <property type="entry name" value="GAL4"/>
    <property type="match status" value="1"/>
</dbReference>
<dbReference type="SUPFAM" id="SSF57701">
    <property type="entry name" value="Zn2/Cys6 DNA-binding domain"/>
    <property type="match status" value="1"/>
</dbReference>
<feature type="region of interest" description="Disordered" evidence="7">
    <location>
        <begin position="48"/>
        <end position="107"/>
    </location>
</feature>
<dbReference type="CDD" id="cd12148">
    <property type="entry name" value="fungal_TF_MHR"/>
    <property type="match status" value="1"/>
</dbReference>
<evidence type="ECO:0000313" key="10">
    <source>
        <dbReference type="EMBL" id="RWQ92447.1"/>
    </source>
</evidence>
<dbReference type="InterPro" id="IPR050815">
    <property type="entry name" value="TF_fung"/>
</dbReference>
<dbReference type="InterPro" id="IPR036864">
    <property type="entry name" value="Zn2-C6_fun-type_DNA-bd_sf"/>
</dbReference>
<dbReference type="GO" id="GO:0006351">
    <property type="term" value="P:DNA-templated transcription"/>
    <property type="evidence" value="ECO:0007669"/>
    <property type="project" value="InterPro"/>
</dbReference>
<dbReference type="GO" id="GO:0008270">
    <property type="term" value="F:zinc ion binding"/>
    <property type="evidence" value="ECO:0007669"/>
    <property type="project" value="InterPro"/>
</dbReference>
<evidence type="ECO:0000256" key="1">
    <source>
        <dbReference type="ARBA" id="ARBA00004123"/>
    </source>
</evidence>
<dbReference type="PROSITE" id="PS50048">
    <property type="entry name" value="ZN2_CY6_FUNGAL_2"/>
    <property type="match status" value="1"/>
</dbReference>
<dbReference type="PANTHER" id="PTHR47338:SF5">
    <property type="entry name" value="ZN(II)2CYS6 TRANSCRIPTION FACTOR (EUROFUNG)"/>
    <property type="match status" value="1"/>
</dbReference>
<proteinExistence type="predicted"/>
<dbReference type="GO" id="GO:0000981">
    <property type="term" value="F:DNA-binding transcription factor activity, RNA polymerase II-specific"/>
    <property type="evidence" value="ECO:0007669"/>
    <property type="project" value="InterPro"/>
</dbReference>
<gene>
    <name evidence="10" type="ORF">C8Q69DRAFT_98325</name>
</gene>
<dbReference type="GO" id="GO:0003677">
    <property type="term" value="F:DNA binding"/>
    <property type="evidence" value="ECO:0007669"/>
    <property type="project" value="UniProtKB-KW"/>
</dbReference>
<dbReference type="RefSeq" id="XP_028482092.1">
    <property type="nucleotide sequence ID" value="XM_028634247.1"/>
</dbReference>
<protein>
    <recommendedName>
        <fullName evidence="9">Zn(2)-C6 fungal-type domain-containing protein</fullName>
    </recommendedName>
</protein>
<dbReference type="PANTHER" id="PTHR47338">
    <property type="entry name" value="ZN(II)2CYS6 TRANSCRIPTION FACTOR (EUROFUNG)-RELATED"/>
    <property type="match status" value="1"/>
</dbReference>
<feature type="compositionally biased region" description="Low complexity" evidence="7">
    <location>
        <begin position="74"/>
        <end position="96"/>
    </location>
</feature>
<dbReference type="SMART" id="SM00066">
    <property type="entry name" value="GAL4"/>
    <property type="match status" value="1"/>
</dbReference>
<dbReference type="GO" id="GO:0005634">
    <property type="term" value="C:nucleus"/>
    <property type="evidence" value="ECO:0007669"/>
    <property type="project" value="UniProtKB-SubCell"/>
</dbReference>
<dbReference type="VEuPathDB" id="FungiDB:C8Q69DRAFT_98325"/>
<feature type="transmembrane region" description="Helical" evidence="8">
    <location>
        <begin position="840"/>
        <end position="858"/>
    </location>
</feature>
<evidence type="ECO:0000259" key="9">
    <source>
        <dbReference type="PROSITE" id="PS50048"/>
    </source>
</evidence>
<dbReference type="PROSITE" id="PS00463">
    <property type="entry name" value="ZN2_CY6_FUNGAL_1"/>
    <property type="match status" value="1"/>
</dbReference>
<reference evidence="10 11" key="1">
    <citation type="journal article" date="2018" name="Front. Microbiol.">
        <title>Genomic and genetic insights into a cosmopolitan fungus, Paecilomyces variotii (Eurotiales).</title>
        <authorList>
            <person name="Urquhart A.S."/>
            <person name="Mondo S.J."/>
            <person name="Makela M.R."/>
            <person name="Hane J.K."/>
            <person name="Wiebenga A."/>
            <person name="He G."/>
            <person name="Mihaltcheva S."/>
            <person name="Pangilinan J."/>
            <person name="Lipzen A."/>
            <person name="Barry K."/>
            <person name="de Vries R.P."/>
            <person name="Grigoriev I.V."/>
            <person name="Idnurm A."/>
        </authorList>
    </citation>
    <scope>NUCLEOTIDE SEQUENCE [LARGE SCALE GENOMIC DNA]</scope>
    <source>
        <strain evidence="10 11">CBS 101075</strain>
    </source>
</reference>
<evidence type="ECO:0000256" key="2">
    <source>
        <dbReference type="ARBA" id="ARBA00022723"/>
    </source>
</evidence>
<dbReference type="Proteomes" id="UP000283841">
    <property type="component" value="Unassembled WGS sequence"/>
</dbReference>